<feature type="transmembrane region" description="Helical" evidence="1">
    <location>
        <begin position="225"/>
        <end position="252"/>
    </location>
</feature>
<dbReference type="GO" id="GO:0006629">
    <property type="term" value="P:lipid metabolic process"/>
    <property type="evidence" value="ECO:0007669"/>
    <property type="project" value="InterPro"/>
</dbReference>
<evidence type="ECO:0000256" key="1">
    <source>
        <dbReference type="SAM" id="Phobius"/>
    </source>
</evidence>
<reference evidence="3" key="2">
    <citation type="submission" date="2021-04" db="EMBL/GenBank/DDBJ databases">
        <authorList>
            <person name="Gilroy R."/>
        </authorList>
    </citation>
    <scope>NUCLEOTIDE SEQUENCE</scope>
    <source>
        <strain evidence="3">ChiGjej4B4-7305</strain>
    </source>
</reference>
<protein>
    <submittedName>
        <fullName evidence="3">Glycerophosphoryl diester phosphodiesterase membrane domain-containing protein</fullName>
    </submittedName>
</protein>
<gene>
    <name evidence="3" type="ORF">H9815_10680</name>
</gene>
<evidence type="ECO:0000313" key="3">
    <source>
        <dbReference type="EMBL" id="HIZ36235.1"/>
    </source>
</evidence>
<keyword evidence="1" id="KW-0472">Membrane</keyword>
<feature type="transmembrane region" description="Helical" evidence="1">
    <location>
        <begin position="28"/>
        <end position="57"/>
    </location>
</feature>
<organism evidence="3 4">
    <name type="scientific">Candidatus Ruania gallistercoris</name>
    <dbReference type="NCBI Taxonomy" id="2838746"/>
    <lineage>
        <taxon>Bacteria</taxon>
        <taxon>Bacillati</taxon>
        <taxon>Actinomycetota</taxon>
        <taxon>Actinomycetes</taxon>
        <taxon>Micrococcales</taxon>
        <taxon>Ruaniaceae</taxon>
        <taxon>Ruania</taxon>
    </lineage>
</organism>
<keyword evidence="1" id="KW-1133">Transmembrane helix</keyword>
<dbReference type="PANTHER" id="PTHR46211">
    <property type="entry name" value="GLYCEROPHOSPHORYL DIESTER PHOSPHODIESTERASE"/>
    <property type="match status" value="1"/>
</dbReference>
<evidence type="ECO:0000313" key="4">
    <source>
        <dbReference type="Proteomes" id="UP000824037"/>
    </source>
</evidence>
<feature type="transmembrane region" description="Helical" evidence="1">
    <location>
        <begin position="272"/>
        <end position="293"/>
    </location>
</feature>
<keyword evidence="1" id="KW-0812">Transmembrane</keyword>
<sequence>MGAVTTGGTVALTWGAARRAATMLRTRWFAVLVAMVCVQGGLVWTMPLLVALVGATLRRLDIGGVNLETLDTVLTSPLAILALLLVAAVATILVLTEVTVFAVIGHLTLAGERVTFTSVLRRCRTTARKVVSWQGLVLVPYLTVLLPISEVGFTSFLTEYVAIPKFITGELLKTTPGTVLYVVVMGTVVYAMLRFLLFPAIVSGTEDTIVAALGRSLRMTRWRTLLGFGVVMLATALLAWLVLVLVGGLGAAPVAWVATPAAAGVMLGLVELAQFLVAGAAAAFLAFFFVAYLRAEQQRPIEEPSNGASARGTRVACASLLALAVLSATPQVVTASQNATAAAQTAPQIIGHRGYPARAVENSIAGLHAADAAGADMVEMDIQETRDGGLVVLHDVHLGRLTGVDRNVHELTEDEATALTVRQDGRTAPVPTLAEFVREADARGVRLLVELKPHGQERPEFAHRIVATLARLDPDRSHMIQSLDRNLIEEIARLDPERATAYVVGFQIGNLPATSSDAVVLEDWSVQDRMLVQARRQGRELYTWTVNEAGPLSDHIARGVDGVITDEVDRAVDVRERVTADPLTFYLERARGLVTV</sequence>
<comment type="caution">
    <text evidence="3">The sequence shown here is derived from an EMBL/GenBank/DDBJ whole genome shotgun (WGS) entry which is preliminary data.</text>
</comment>
<dbReference type="Proteomes" id="UP000824037">
    <property type="component" value="Unassembled WGS sequence"/>
</dbReference>
<dbReference type="InterPro" id="IPR030395">
    <property type="entry name" value="GP_PDE_dom"/>
</dbReference>
<dbReference type="Pfam" id="PF10110">
    <property type="entry name" value="GPDPase_memb"/>
    <property type="match status" value="1"/>
</dbReference>
<evidence type="ECO:0000259" key="2">
    <source>
        <dbReference type="PROSITE" id="PS51704"/>
    </source>
</evidence>
<proteinExistence type="predicted"/>
<accession>A0A9D2EF37</accession>
<dbReference type="PROSITE" id="PS51704">
    <property type="entry name" value="GP_PDE"/>
    <property type="match status" value="1"/>
</dbReference>
<dbReference type="GO" id="GO:0008081">
    <property type="term" value="F:phosphoric diester hydrolase activity"/>
    <property type="evidence" value="ECO:0007669"/>
    <property type="project" value="InterPro"/>
</dbReference>
<feature type="transmembrane region" description="Helical" evidence="1">
    <location>
        <begin position="130"/>
        <end position="148"/>
    </location>
</feature>
<dbReference type="InterPro" id="IPR018476">
    <property type="entry name" value="GlyceroP-diester-Pdiesterase_M"/>
</dbReference>
<dbReference type="InterPro" id="IPR017946">
    <property type="entry name" value="PLC-like_Pdiesterase_TIM-brl"/>
</dbReference>
<feature type="transmembrane region" description="Helical" evidence="1">
    <location>
        <begin position="179"/>
        <end position="204"/>
    </location>
</feature>
<dbReference type="Pfam" id="PF03009">
    <property type="entry name" value="GDPD"/>
    <property type="match status" value="1"/>
</dbReference>
<dbReference type="PANTHER" id="PTHR46211:SF8">
    <property type="entry name" value="PHOSPHODIESTERASE"/>
    <property type="match status" value="1"/>
</dbReference>
<dbReference type="SUPFAM" id="SSF51695">
    <property type="entry name" value="PLC-like phosphodiesterases"/>
    <property type="match status" value="1"/>
</dbReference>
<name>A0A9D2EF37_9MICO</name>
<dbReference type="Gene3D" id="3.20.20.190">
    <property type="entry name" value="Phosphatidylinositol (PI) phosphodiesterase"/>
    <property type="match status" value="1"/>
</dbReference>
<dbReference type="AlphaFoldDB" id="A0A9D2EF37"/>
<feature type="domain" description="GP-PDE" evidence="2">
    <location>
        <begin position="347"/>
        <end position="575"/>
    </location>
</feature>
<reference evidence="3" key="1">
    <citation type="journal article" date="2021" name="PeerJ">
        <title>Extensive microbial diversity within the chicken gut microbiome revealed by metagenomics and culture.</title>
        <authorList>
            <person name="Gilroy R."/>
            <person name="Ravi A."/>
            <person name="Getino M."/>
            <person name="Pursley I."/>
            <person name="Horton D.L."/>
            <person name="Alikhan N.F."/>
            <person name="Baker D."/>
            <person name="Gharbi K."/>
            <person name="Hall N."/>
            <person name="Watson M."/>
            <person name="Adriaenssens E.M."/>
            <person name="Foster-Nyarko E."/>
            <person name="Jarju S."/>
            <person name="Secka A."/>
            <person name="Antonio M."/>
            <person name="Oren A."/>
            <person name="Chaudhuri R.R."/>
            <person name="La Ragione R."/>
            <person name="Hildebrand F."/>
            <person name="Pallen M.J."/>
        </authorList>
    </citation>
    <scope>NUCLEOTIDE SEQUENCE</scope>
    <source>
        <strain evidence="3">ChiGjej4B4-7305</strain>
    </source>
</reference>
<feature type="transmembrane region" description="Helical" evidence="1">
    <location>
        <begin position="77"/>
        <end position="109"/>
    </location>
</feature>
<dbReference type="EMBL" id="DXBY01000180">
    <property type="protein sequence ID" value="HIZ36235.1"/>
    <property type="molecule type" value="Genomic_DNA"/>
</dbReference>